<evidence type="ECO:0000256" key="1">
    <source>
        <dbReference type="ARBA" id="ARBA00004127"/>
    </source>
</evidence>
<dbReference type="Proteomes" id="UP001370490">
    <property type="component" value="Unassembled WGS sequence"/>
</dbReference>
<dbReference type="GO" id="GO:0012505">
    <property type="term" value="C:endomembrane system"/>
    <property type="evidence" value="ECO:0007669"/>
    <property type="project" value="UniProtKB-SubCell"/>
</dbReference>
<feature type="transmembrane region" description="Helical" evidence="7">
    <location>
        <begin position="130"/>
        <end position="156"/>
    </location>
</feature>
<dbReference type="EMBL" id="JBAMMX010000007">
    <property type="protein sequence ID" value="KAK6936572.1"/>
    <property type="molecule type" value="Genomic_DNA"/>
</dbReference>
<dbReference type="InterPro" id="IPR009606">
    <property type="entry name" value="DEAL/Modifying_wall_lignin1/2"/>
</dbReference>
<feature type="transmembrane region" description="Helical" evidence="7">
    <location>
        <begin position="91"/>
        <end position="118"/>
    </location>
</feature>
<evidence type="ECO:0000256" key="7">
    <source>
        <dbReference type="SAM" id="Phobius"/>
    </source>
</evidence>
<dbReference type="AlphaFoldDB" id="A0AAN8ZG77"/>
<dbReference type="InterPro" id="IPR052222">
    <property type="entry name" value="DESIGUAL"/>
</dbReference>
<evidence type="ECO:0000256" key="6">
    <source>
        <dbReference type="ARBA" id="ARBA00029467"/>
    </source>
</evidence>
<keyword evidence="5 7" id="KW-0472">Membrane</keyword>
<comment type="similarity">
    <text evidence="6">Belongs to the DESIGUAL family.</text>
</comment>
<dbReference type="Pfam" id="PF06749">
    <property type="entry name" value="DUF1218"/>
    <property type="match status" value="1"/>
</dbReference>
<sequence length="210" mass="22588">MDSNDKVLCGLVGFLGFLTAVLAFIAEGTQFKSSQVVYVSETECIFPSSESPASTLGLAAALTLLLAQIIVSVAARCFCCYRGPYPSNSTWILALISFIVSWVAFAIAFLILLTAAALNTRTDTYYYCHAVRAGVFSVAGVLSIVTVALGIFYYLAPSPRKNESSSWANPAIPTQGGIAMAQPQFPQPSAQTTQGPVFVHEDTYVRRQYT</sequence>
<protein>
    <submittedName>
        <fullName evidence="8">DESIGUAL/Modifying wall lignin-1/2</fullName>
    </submittedName>
</protein>
<evidence type="ECO:0000256" key="4">
    <source>
        <dbReference type="ARBA" id="ARBA00022989"/>
    </source>
</evidence>
<accession>A0AAN8ZG77</accession>
<feature type="transmembrane region" description="Helical" evidence="7">
    <location>
        <begin position="56"/>
        <end position="79"/>
    </location>
</feature>
<comment type="caution">
    <text evidence="8">The sequence shown here is derived from an EMBL/GenBank/DDBJ whole genome shotgun (WGS) entry which is preliminary data.</text>
</comment>
<keyword evidence="4 7" id="KW-1133">Transmembrane helix</keyword>
<proteinExistence type="inferred from homology"/>
<gene>
    <name evidence="8" type="ORF">RJ641_033602</name>
</gene>
<evidence type="ECO:0000313" key="8">
    <source>
        <dbReference type="EMBL" id="KAK6936572.1"/>
    </source>
</evidence>
<reference evidence="8 9" key="1">
    <citation type="submission" date="2023-12" db="EMBL/GenBank/DDBJ databases">
        <title>A high-quality genome assembly for Dillenia turbinata (Dilleniales).</title>
        <authorList>
            <person name="Chanderbali A."/>
        </authorList>
    </citation>
    <scope>NUCLEOTIDE SEQUENCE [LARGE SCALE GENOMIC DNA]</scope>
    <source>
        <strain evidence="8">LSX21</strain>
        <tissue evidence="8">Leaf</tissue>
    </source>
</reference>
<evidence type="ECO:0000256" key="3">
    <source>
        <dbReference type="ARBA" id="ARBA00022729"/>
    </source>
</evidence>
<keyword evidence="2 7" id="KW-0812">Transmembrane</keyword>
<evidence type="ECO:0000256" key="5">
    <source>
        <dbReference type="ARBA" id="ARBA00023136"/>
    </source>
</evidence>
<comment type="subcellular location">
    <subcellularLocation>
        <location evidence="1">Endomembrane system</location>
        <topology evidence="1">Multi-pass membrane protein</topology>
    </subcellularLocation>
</comment>
<keyword evidence="9" id="KW-1185">Reference proteome</keyword>
<dbReference type="PANTHER" id="PTHR31769">
    <property type="entry name" value="OS07G0462200 PROTEIN-RELATED"/>
    <property type="match status" value="1"/>
</dbReference>
<name>A0AAN8ZG77_9MAGN</name>
<keyword evidence="3" id="KW-0732">Signal</keyword>
<evidence type="ECO:0000313" key="9">
    <source>
        <dbReference type="Proteomes" id="UP001370490"/>
    </source>
</evidence>
<organism evidence="8 9">
    <name type="scientific">Dillenia turbinata</name>
    <dbReference type="NCBI Taxonomy" id="194707"/>
    <lineage>
        <taxon>Eukaryota</taxon>
        <taxon>Viridiplantae</taxon>
        <taxon>Streptophyta</taxon>
        <taxon>Embryophyta</taxon>
        <taxon>Tracheophyta</taxon>
        <taxon>Spermatophyta</taxon>
        <taxon>Magnoliopsida</taxon>
        <taxon>eudicotyledons</taxon>
        <taxon>Gunneridae</taxon>
        <taxon>Pentapetalae</taxon>
        <taxon>Dilleniales</taxon>
        <taxon>Dilleniaceae</taxon>
        <taxon>Dillenia</taxon>
    </lineage>
</organism>
<evidence type="ECO:0000256" key="2">
    <source>
        <dbReference type="ARBA" id="ARBA00022692"/>
    </source>
</evidence>